<reference evidence="8 9" key="1">
    <citation type="submission" date="2019-11" db="EMBL/GenBank/DDBJ databases">
        <title>Acidiferrimicrobium australis gen. nov., sp. nov., an acidophilic and obligately heterotrophic, member of the Actinobacteria that catalyses dissimilatory oxido- reduction of iron isolated from metal-rich acidic water in Chile.</title>
        <authorList>
            <person name="Gonzalez D."/>
            <person name="Huber K."/>
            <person name="Hedrich S."/>
            <person name="Rojas-Villalobos C."/>
            <person name="Quatrini R."/>
            <person name="Dinamarca M.A."/>
            <person name="Schwarz A."/>
            <person name="Canales C."/>
            <person name="Nancucheo I."/>
        </authorList>
    </citation>
    <scope>NUCLEOTIDE SEQUENCE [LARGE SCALE GENOMIC DNA]</scope>
    <source>
        <strain evidence="8 9">USS-CCA1</strain>
    </source>
</reference>
<evidence type="ECO:0000313" key="8">
    <source>
        <dbReference type="EMBL" id="MST33932.1"/>
    </source>
</evidence>
<gene>
    <name evidence="8" type="ORF">GHK86_14540</name>
</gene>
<evidence type="ECO:0000256" key="2">
    <source>
        <dbReference type="ARBA" id="ARBA00022555"/>
    </source>
</evidence>
<dbReference type="PANTHER" id="PTHR17224:SF1">
    <property type="entry name" value="PEPTIDYL-TRNA HYDROLASE"/>
    <property type="match status" value="1"/>
</dbReference>
<feature type="non-terminal residue" evidence="8">
    <location>
        <position position="1"/>
    </location>
</feature>
<sequence length="121" mass="12727">LTASDRPIPGSTDLYGRGPGRVVHDELDLPVGKLQVKAGGGLAGHNGLRSIKAHLHSDAFTRVRIGIGKPPGGKDRGADHVLRPPGKRERNELDVTIEQAADAVECILADGVLAAQNRFNG</sequence>
<dbReference type="Pfam" id="PF01195">
    <property type="entry name" value="Pept_tRNA_hydro"/>
    <property type="match status" value="1"/>
</dbReference>
<dbReference type="Gene3D" id="3.40.50.1470">
    <property type="entry name" value="Peptidyl-tRNA hydrolase"/>
    <property type="match status" value="1"/>
</dbReference>
<evidence type="ECO:0000256" key="3">
    <source>
        <dbReference type="ARBA" id="ARBA00022801"/>
    </source>
</evidence>
<organism evidence="8 9">
    <name type="scientific">Acidiferrimicrobium australe</name>
    <dbReference type="NCBI Taxonomy" id="2664430"/>
    <lineage>
        <taxon>Bacteria</taxon>
        <taxon>Bacillati</taxon>
        <taxon>Actinomycetota</taxon>
        <taxon>Acidimicrobiia</taxon>
        <taxon>Acidimicrobiales</taxon>
        <taxon>Acidimicrobiaceae</taxon>
        <taxon>Acidiferrimicrobium</taxon>
    </lineage>
</organism>
<evidence type="ECO:0000313" key="9">
    <source>
        <dbReference type="Proteomes" id="UP000437736"/>
    </source>
</evidence>
<keyword evidence="3 8" id="KW-0378">Hydrolase</keyword>
<dbReference type="EMBL" id="WJHE01000776">
    <property type="protein sequence ID" value="MST33932.1"/>
    <property type="molecule type" value="Genomic_DNA"/>
</dbReference>
<evidence type="ECO:0000256" key="6">
    <source>
        <dbReference type="ARBA" id="ARBA00050038"/>
    </source>
</evidence>
<keyword evidence="2" id="KW-0820">tRNA-binding</keyword>
<evidence type="ECO:0000256" key="4">
    <source>
        <dbReference type="ARBA" id="ARBA00022884"/>
    </source>
</evidence>
<keyword evidence="4" id="KW-0694">RNA-binding</keyword>
<evidence type="ECO:0000256" key="7">
    <source>
        <dbReference type="SAM" id="MobiDB-lite"/>
    </source>
</evidence>
<dbReference type="PANTHER" id="PTHR17224">
    <property type="entry name" value="PEPTIDYL-TRNA HYDROLASE"/>
    <property type="match status" value="1"/>
</dbReference>
<dbReference type="EC" id="3.1.1.29" evidence="1"/>
<dbReference type="PROSITE" id="PS01196">
    <property type="entry name" value="PEPT_TRNA_HYDROL_2"/>
    <property type="match status" value="1"/>
</dbReference>
<name>A0ABW9QVP3_9ACTN</name>
<evidence type="ECO:0000256" key="1">
    <source>
        <dbReference type="ARBA" id="ARBA00013260"/>
    </source>
</evidence>
<protein>
    <recommendedName>
        <fullName evidence="6">Peptidyl-tRNA hydrolase</fullName>
        <ecNumber evidence="1">3.1.1.29</ecNumber>
    </recommendedName>
</protein>
<keyword evidence="9" id="KW-1185">Reference proteome</keyword>
<comment type="similarity">
    <text evidence="5">Belongs to the PTH family.</text>
</comment>
<dbReference type="InterPro" id="IPR018171">
    <property type="entry name" value="Pept_tRNA_hydro_CS"/>
</dbReference>
<proteinExistence type="inferred from homology"/>
<accession>A0ABW9QVP3</accession>
<comment type="caution">
    <text evidence="8">The sequence shown here is derived from an EMBL/GenBank/DDBJ whole genome shotgun (WGS) entry which is preliminary data.</text>
</comment>
<dbReference type="GO" id="GO:0016787">
    <property type="term" value="F:hydrolase activity"/>
    <property type="evidence" value="ECO:0007669"/>
    <property type="project" value="UniProtKB-KW"/>
</dbReference>
<feature type="compositionally biased region" description="Basic and acidic residues" evidence="7">
    <location>
        <begin position="72"/>
        <end position="87"/>
    </location>
</feature>
<dbReference type="Proteomes" id="UP000437736">
    <property type="component" value="Unassembled WGS sequence"/>
</dbReference>
<dbReference type="InterPro" id="IPR036416">
    <property type="entry name" value="Pept_tRNA_hydro_sf"/>
</dbReference>
<feature type="region of interest" description="Disordered" evidence="7">
    <location>
        <begin position="66"/>
        <end position="87"/>
    </location>
</feature>
<dbReference type="InterPro" id="IPR001328">
    <property type="entry name" value="Pept_tRNA_hydro"/>
</dbReference>
<dbReference type="SUPFAM" id="SSF53178">
    <property type="entry name" value="Peptidyl-tRNA hydrolase-like"/>
    <property type="match status" value="1"/>
</dbReference>
<evidence type="ECO:0000256" key="5">
    <source>
        <dbReference type="ARBA" id="ARBA00038063"/>
    </source>
</evidence>